<sequence>MHVCDPSVVRGDFRFNDRSYKFALFYTGAPFDISKFNQIGVAFSNSLVSADWIRYPYPLIRHPDILMIGSTSYIDKEKIGNIRDPQQPFGVAQPTATSVSGGVVLLAYTVGDRYGTRAEVRTVDLSHLDKAPQVSTYRLITTNGLIDPIHVVLNNFDMTYDSVLDHFYIIRDGYPQFGGTSPDFLSRSVELASISAAAMWSNKTCHYNWTSWRRINTVQLSNAKRIHNAGIVRNEWGGLIKPIKVMVSDAIESNNFYTWLFSKRLRLIQLK</sequence>
<proteinExistence type="predicted"/>
<dbReference type="InterPro" id="IPR023296">
    <property type="entry name" value="Glyco_hydro_beta-prop_sf"/>
</dbReference>
<evidence type="ECO:0000313" key="2">
    <source>
        <dbReference type="Proteomes" id="UP000663828"/>
    </source>
</evidence>
<dbReference type="AlphaFoldDB" id="A0A815IV86"/>
<dbReference type="Gene3D" id="2.115.10.20">
    <property type="entry name" value="Glycosyl hydrolase domain, family 43"/>
    <property type="match status" value="1"/>
</dbReference>
<keyword evidence="2" id="KW-1185">Reference proteome</keyword>
<dbReference type="Proteomes" id="UP000663828">
    <property type="component" value="Unassembled WGS sequence"/>
</dbReference>
<protein>
    <submittedName>
        <fullName evidence="1">Uncharacterized protein</fullName>
    </submittedName>
</protein>
<organism evidence="1 2">
    <name type="scientific">Adineta ricciae</name>
    <name type="common">Rotifer</name>
    <dbReference type="NCBI Taxonomy" id="249248"/>
    <lineage>
        <taxon>Eukaryota</taxon>
        <taxon>Metazoa</taxon>
        <taxon>Spiralia</taxon>
        <taxon>Gnathifera</taxon>
        <taxon>Rotifera</taxon>
        <taxon>Eurotatoria</taxon>
        <taxon>Bdelloidea</taxon>
        <taxon>Adinetida</taxon>
        <taxon>Adinetidae</taxon>
        <taxon>Adineta</taxon>
    </lineage>
</organism>
<evidence type="ECO:0000313" key="1">
    <source>
        <dbReference type="EMBL" id="CAF1371564.1"/>
    </source>
</evidence>
<reference evidence="1" key="1">
    <citation type="submission" date="2021-02" db="EMBL/GenBank/DDBJ databases">
        <authorList>
            <person name="Nowell W R."/>
        </authorList>
    </citation>
    <scope>NUCLEOTIDE SEQUENCE</scope>
</reference>
<accession>A0A815IV86</accession>
<dbReference type="EMBL" id="CAJNOR010003048">
    <property type="protein sequence ID" value="CAF1371564.1"/>
    <property type="molecule type" value="Genomic_DNA"/>
</dbReference>
<comment type="caution">
    <text evidence="1">The sequence shown here is derived from an EMBL/GenBank/DDBJ whole genome shotgun (WGS) entry which is preliminary data.</text>
</comment>
<name>A0A815IV86_ADIRI</name>
<gene>
    <name evidence="1" type="ORF">XAT740_LOCUS32570</name>
</gene>